<keyword evidence="5" id="KW-1185">Reference proteome</keyword>
<dbReference type="EMBL" id="BTSX01000006">
    <property type="protein sequence ID" value="GMT07725.1"/>
    <property type="molecule type" value="Genomic_DNA"/>
</dbReference>
<feature type="domain" description="Peptidase S1" evidence="3">
    <location>
        <begin position="6"/>
        <end position="93"/>
    </location>
</feature>
<evidence type="ECO:0000259" key="3">
    <source>
        <dbReference type="Pfam" id="PF00089"/>
    </source>
</evidence>
<dbReference type="SUPFAM" id="SSF50494">
    <property type="entry name" value="Trypsin-like serine proteases"/>
    <property type="match status" value="1"/>
</dbReference>
<dbReference type="AlphaFoldDB" id="A0AAV5UP14"/>
<accession>A0AAV5UP14</accession>
<dbReference type="InterPro" id="IPR051487">
    <property type="entry name" value="Ser/Thr_Proteases_Immune/Dev"/>
</dbReference>
<name>A0AAV5UP14_9BILA</name>
<evidence type="ECO:0000256" key="2">
    <source>
        <dbReference type="ARBA" id="ARBA00024195"/>
    </source>
</evidence>
<dbReference type="GO" id="GO:0006508">
    <property type="term" value="P:proteolysis"/>
    <property type="evidence" value="ECO:0007669"/>
    <property type="project" value="InterPro"/>
</dbReference>
<dbReference type="InterPro" id="IPR001254">
    <property type="entry name" value="Trypsin_dom"/>
</dbReference>
<evidence type="ECO:0000313" key="4">
    <source>
        <dbReference type="EMBL" id="GMT07725.1"/>
    </source>
</evidence>
<dbReference type="Proteomes" id="UP001432027">
    <property type="component" value="Unassembled WGS sequence"/>
</dbReference>
<gene>
    <name evidence="4" type="ORF">PENTCL1PPCAC_29899</name>
</gene>
<comment type="caution">
    <text evidence="4">The sequence shown here is derived from an EMBL/GenBank/DDBJ whole genome shotgun (WGS) entry which is preliminary data.</text>
</comment>
<proteinExistence type="inferred from homology"/>
<dbReference type="Pfam" id="PF00089">
    <property type="entry name" value="Trypsin"/>
    <property type="match status" value="1"/>
</dbReference>
<organism evidence="4 5">
    <name type="scientific">Pristionchus entomophagus</name>
    <dbReference type="NCBI Taxonomy" id="358040"/>
    <lineage>
        <taxon>Eukaryota</taxon>
        <taxon>Metazoa</taxon>
        <taxon>Ecdysozoa</taxon>
        <taxon>Nematoda</taxon>
        <taxon>Chromadorea</taxon>
        <taxon>Rhabditida</taxon>
        <taxon>Rhabditina</taxon>
        <taxon>Diplogasteromorpha</taxon>
        <taxon>Diplogasteroidea</taxon>
        <taxon>Neodiplogasteridae</taxon>
        <taxon>Pristionchus</taxon>
    </lineage>
</organism>
<comment type="similarity">
    <text evidence="2">Belongs to the peptidase S1 family. CLIP subfamily.</text>
</comment>
<dbReference type="InterPro" id="IPR009003">
    <property type="entry name" value="Peptidase_S1_PA"/>
</dbReference>
<dbReference type="InterPro" id="IPR043504">
    <property type="entry name" value="Peptidase_S1_PA_chymotrypsin"/>
</dbReference>
<dbReference type="PANTHER" id="PTHR24256">
    <property type="entry name" value="TRYPTASE-RELATED"/>
    <property type="match status" value="1"/>
</dbReference>
<evidence type="ECO:0000313" key="5">
    <source>
        <dbReference type="Proteomes" id="UP001432027"/>
    </source>
</evidence>
<dbReference type="GO" id="GO:0004252">
    <property type="term" value="F:serine-type endopeptidase activity"/>
    <property type="evidence" value="ECO:0007669"/>
    <property type="project" value="InterPro"/>
</dbReference>
<protein>
    <recommendedName>
        <fullName evidence="3">Peptidase S1 domain-containing protein</fullName>
    </recommendedName>
</protein>
<evidence type="ECO:0000256" key="1">
    <source>
        <dbReference type="ARBA" id="ARBA00023157"/>
    </source>
</evidence>
<dbReference type="Gene3D" id="2.40.10.10">
    <property type="entry name" value="Trypsin-like serine proteases"/>
    <property type="match status" value="1"/>
</dbReference>
<keyword evidence="1" id="KW-1015">Disulfide bond</keyword>
<sequence>MLLQGVEVIEAKVHPNYTNFFQGSDIALLELKFPLRFDQTMSPICLSNPDQVIPDEANVVATGFGGTGGPNTVQHLRETIMPIHSKDECSALWTESLLPELAEYPEETHKEIIDALSPGKTICAGSIAHKIQNVFFSFQFYYPQIHNLH</sequence>
<reference evidence="4" key="1">
    <citation type="submission" date="2023-10" db="EMBL/GenBank/DDBJ databases">
        <title>Genome assembly of Pristionchus species.</title>
        <authorList>
            <person name="Yoshida K."/>
            <person name="Sommer R.J."/>
        </authorList>
    </citation>
    <scope>NUCLEOTIDE SEQUENCE</scope>
    <source>
        <strain evidence="4">RS0144</strain>
    </source>
</reference>